<dbReference type="Proteomes" id="UP000011867">
    <property type="component" value="Chromosome"/>
</dbReference>
<evidence type="ECO:0000313" key="2">
    <source>
        <dbReference type="Proteomes" id="UP000011867"/>
    </source>
</evidence>
<organism evidence="1 2">
    <name type="scientific">Natronomonas moolapensis (strain DSM 18674 / CECT 7526 / JCM 14361 / 8.8.11)</name>
    <dbReference type="NCBI Taxonomy" id="268739"/>
    <lineage>
        <taxon>Archaea</taxon>
        <taxon>Methanobacteriati</taxon>
        <taxon>Methanobacteriota</taxon>
        <taxon>Stenosarchaea group</taxon>
        <taxon>Halobacteria</taxon>
        <taxon>Halobacteriales</taxon>
        <taxon>Natronomonadaceae</taxon>
        <taxon>Natronomonas</taxon>
    </lineage>
</organism>
<dbReference type="InterPro" id="IPR036390">
    <property type="entry name" value="WH_DNA-bd_sf"/>
</dbReference>
<dbReference type="Gene3D" id="1.10.10.10">
    <property type="entry name" value="Winged helix-like DNA-binding domain superfamily/Winged helix DNA-binding domain"/>
    <property type="match status" value="1"/>
</dbReference>
<dbReference type="KEGG" id="nmo:Nmlp_1207"/>
<protein>
    <submittedName>
        <fullName evidence="1">HTH domain protein</fullName>
    </submittedName>
</protein>
<dbReference type="EMBL" id="HF582854">
    <property type="protein sequence ID" value="CCQ35416.1"/>
    <property type="molecule type" value="Genomic_DNA"/>
</dbReference>
<dbReference type="InterPro" id="IPR036388">
    <property type="entry name" value="WH-like_DNA-bd_sf"/>
</dbReference>
<keyword evidence="2" id="KW-1185">Reference proteome</keyword>
<dbReference type="HOGENOM" id="CLU_1431598_0_0_2"/>
<sequence>MAMASERERNAKGEFTDRIPPEAALEAFDAREDVARPLTAADIMEALDCSRRTAHNKLNTLVEAGRLETRKIGARSRVWWRPIPAVDPGRTAAEADADRTDHSSEAEQAIRAADLPGSGRTLDARREALAAAYEYLTSHPSATKSDFLDDVYPKYPAKFETPDGWWNAIQPALKELPAVDPPEERGHLWKFLGGDRFTPTLG</sequence>
<dbReference type="AlphaFoldDB" id="M1XNC6"/>
<name>M1XNC6_NATM8</name>
<dbReference type="SUPFAM" id="SSF46785">
    <property type="entry name" value="Winged helix' DNA-binding domain"/>
    <property type="match status" value="1"/>
</dbReference>
<dbReference type="eggNOG" id="arCOG08095">
    <property type="taxonomic scope" value="Archaea"/>
</dbReference>
<gene>
    <name evidence="1" type="ordered locus">Nmlp_1207</name>
</gene>
<proteinExistence type="predicted"/>
<accession>M1XNC6</accession>
<reference evidence="1 2" key="1">
    <citation type="journal article" date="2013" name="Genome Announc.">
        <title>Genome of the haloarchaeon Natronomonas moolapensis, a neutrophilic member of a previously haloalkaliphilic genus.</title>
        <authorList>
            <person name="Dyall-Smith M.L."/>
            <person name="Pfeiffer F."/>
            <person name="Oberwinkler T."/>
            <person name="Klee K."/>
            <person name="Rampp M."/>
            <person name="Palm P."/>
            <person name="Gross K."/>
            <person name="Schuster S.C."/>
            <person name="Oesterhelt D."/>
        </authorList>
    </citation>
    <scope>NUCLEOTIDE SEQUENCE [LARGE SCALE GENOMIC DNA]</scope>
    <source>
        <strain evidence="2">DSM 18674 / JCM 14361 / 8.8.11</strain>
    </source>
</reference>
<evidence type="ECO:0000313" key="1">
    <source>
        <dbReference type="EMBL" id="CCQ35416.1"/>
    </source>
</evidence>